<dbReference type="HOGENOM" id="CLU_2079409_0_0_2"/>
<dbReference type="AlphaFoldDB" id="H8I994"/>
<dbReference type="KEGG" id="mez:Mtc_0748"/>
<evidence type="ECO:0000313" key="1">
    <source>
        <dbReference type="EMBL" id="AFC99512.1"/>
    </source>
</evidence>
<gene>
    <name evidence="1" type="ordered locus">Mtc_0748</name>
</gene>
<dbReference type="eggNOG" id="arCOG03422">
    <property type="taxonomic scope" value="Archaea"/>
</dbReference>
<dbReference type="OrthoDB" id="371799at2157"/>
<dbReference type="GeneID" id="11970643"/>
<dbReference type="RefSeq" id="WP_014405351.1">
    <property type="nucleotide sequence ID" value="NC_017034.1"/>
</dbReference>
<evidence type="ECO:0000313" key="2">
    <source>
        <dbReference type="Proteomes" id="UP000005233"/>
    </source>
</evidence>
<organism evidence="1 2">
    <name type="scientific">Methanocella conradii (strain DSM 24694 / JCM 17849 / CGMCC 1.5162 / HZ254)</name>
    <dbReference type="NCBI Taxonomy" id="1041930"/>
    <lineage>
        <taxon>Archaea</taxon>
        <taxon>Methanobacteriati</taxon>
        <taxon>Methanobacteriota</taxon>
        <taxon>Stenosarchaea group</taxon>
        <taxon>Methanomicrobia</taxon>
        <taxon>Methanocellales</taxon>
        <taxon>Methanocellaceae</taxon>
        <taxon>Methanocella</taxon>
    </lineage>
</organism>
<keyword evidence="2" id="KW-1185">Reference proteome</keyword>
<proteinExistence type="predicted"/>
<sequence length="117" mass="13243">MEDSDGPDIWSVYRSLKHSSTRKKAFEWVCDSCMGEPEWFSARQIARGIGCSERAVLGALLGDGKRYKAEGSLVSLGIVECRESDVHGYTMLLFSPTTKGLEIFKNNMLKDYENKRR</sequence>
<protein>
    <submittedName>
        <fullName evidence="1">Uncharacterized protein conserved in archaea</fullName>
    </submittedName>
</protein>
<accession>H8I994</accession>
<reference evidence="1 2" key="1">
    <citation type="journal article" date="2012" name="J. Bacteriol.">
        <title>Complete genome sequence of a thermophilic methanogen, Methanocella conradii HZ254, isolated from Chinese rice field soil.</title>
        <authorList>
            <person name="Lu Z."/>
            <person name="Lu Y."/>
        </authorList>
    </citation>
    <scope>NUCLEOTIDE SEQUENCE [LARGE SCALE GENOMIC DNA]</scope>
    <source>
        <strain evidence="2">DSM 24694 / JCM 17849 / CGMCC 1.5162 / HZ254</strain>
    </source>
</reference>
<dbReference type="EMBL" id="CP003243">
    <property type="protein sequence ID" value="AFC99512.1"/>
    <property type="molecule type" value="Genomic_DNA"/>
</dbReference>
<dbReference type="InterPro" id="IPR010863">
    <property type="entry name" value="EarA-like"/>
</dbReference>
<dbReference type="Proteomes" id="UP000005233">
    <property type="component" value="Chromosome"/>
</dbReference>
<name>H8I994_METCZ</name>
<dbReference type="Pfam" id="PF07381">
    <property type="entry name" value="EarA"/>
    <property type="match status" value="1"/>
</dbReference>